<feature type="signal peptide" evidence="1">
    <location>
        <begin position="1"/>
        <end position="21"/>
    </location>
</feature>
<dbReference type="RefSeq" id="WP_210660836.1">
    <property type="nucleotide sequence ID" value="NZ_JAGKQQ010000001.1"/>
</dbReference>
<dbReference type="InterPro" id="IPR032675">
    <property type="entry name" value="LRR_dom_sf"/>
</dbReference>
<gene>
    <name evidence="2" type="ORF">J8F10_32215</name>
</gene>
<protein>
    <recommendedName>
        <fullName evidence="4">Leucine Rich repeats (2 copies)</fullName>
    </recommendedName>
</protein>
<comment type="caution">
    <text evidence="2">The sequence shown here is derived from an EMBL/GenBank/DDBJ whole genome shotgun (WGS) entry which is preliminary data.</text>
</comment>
<organism evidence="2 3">
    <name type="scientific">Gemmata palustris</name>
    <dbReference type="NCBI Taxonomy" id="2822762"/>
    <lineage>
        <taxon>Bacteria</taxon>
        <taxon>Pseudomonadati</taxon>
        <taxon>Planctomycetota</taxon>
        <taxon>Planctomycetia</taxon>
        <taxon>Gemmatales</taxon>
        <taxon>Gemmataceae</taxon>
        <taxon>Gemmata</taxon>
    </lineage>
</organism>
<feature type="chain" id="PRO_5046621818" description="Leucine Rich repeats (2 copies)" evidence="1">
    <location>
        <begin position="22"/>
        <end position="219"/>
    </location>
</feature>
<reference evidence="2 3" key="1">
    <citation type="submission" date="2021-04" db="EMBL/GenBank/DDBJ databases">
        <authorList>
            <person name="Ivanova A."/>
        </authorList>
    </citation>
    <scope>NUCLEOTIDE SEQUENCE [LARGE SCALE GENOMIC DNA]</scope>
    <source>
        <strain evidence="2 3">G18</strain>
    </source>
</reference>
<name>A0ABS5C1R6_9BACT</name>
<evidence type="ECO:0000313" key="2">
    <source>
        <dbReference type="EMBL" id="MBP3959933.1"/>
    </source>
</evidence>
<proteinExistence type="predicted"/>
<evidence type="ECO:0000256" key="1">
    <source>
        <dbReference type="SAM" id="SignalP"/>
    </source>
</evidence>
<keyword evidence="3" id="KW-1185">Reference proteome</keyword>
<keyword evidence="1" id="KW-0732">Signal</keyword>
<sequence>MAYRFHPIIVLVLLLARPLAADDTQFELEGDKKTDVTDGEFVTAAKGKMGVRAVRLSTCRVSDAAFEQLARWSELYGVYLRDPAATGTGFKLLKDLPKLEQVDLFGPNVTDAGAEAVSKSVGVTHFQTGSGLRSNGKPYQSRLTDKSLNAIATMPALQFLTIDNADITDEGLKALAGSKKLEWVLFLRCPSVTPKGIAALKRVRPGCDVRCPFEPKNDR</sequence>
<accession>A0ABS5C1R6</accession>
<dbReference type="EMBL" id="JAGKQQ010000001">
    <property type="protein sequence ID" value="MBP3959933.1"/>
    <property type="molecule type" value="Genomic_DNA"/>
</dbReference>
<dbReference type="Pfam" id="PF13516">
    <property type="entry name" value="LRR_6"/>
    <property type="match status" value="1"/>
</dbReference>
<evidence type="ECO:0000313" key="3">
    <source>
        <dbReference type="Proteomes" id="UP000676565"/>
    </source>
</evidence>
<dbReference type="SUPFAM" id="SSF52047">
    <property type="entry name" value="RNI-like"/>
    <property type="match status" value="1"/>
</dbReference>
<dbReference type="Gene3D" id="3.80.10.10">
    <property type="entry name" value="Ribonuclease Inhibitor"/>
    <property type="match status" value="2"/>
</dbReference>
<dbReference type="InterPro" id="IPR001611">
    <property type="entry name" value="Leu-rich_rpt"/>
</dbReference>
<dbReference type="Proteomes" id="UP000676565">
    <property type="component" value="Unassembled WGS sequence"/>
</dbReference>
<evidence type="ECO:0008006" key="4">
    <source>
        <dbReference type="Google" id="ProtNLM"/>
    </source>
</evidence>